<keyword evidence="3" id="KW-1003">Cell membrane</keyword>
<proteinExistence type="inferred from homology"/>
<organism evidence="9">
    <name type="scientific">Candidatus Methanogaster sp. ANME-2c ERB4</name>
    <dbReference type="NCBI Taxonomy" id="2759911"/>
    <lineage>
        <taxon>Archaea</taxon>
        <taxon>Methanobacteriati</taxon>
        <taxon>Methanobacteriota</taxon>
        <taxon>Stenosarchaea group</taxon>
        <taxon>Methanomicrobia</taxon>
        <taxon>Methanosarcinales</taxon>
        <taxon>ANME-2 cluster</taxon>
        <taxon>Candidatus Methanogasteraceae</taxon>
        <taxon>Candidatus Methanogaster</taxon>
    </lineage>
</organism>
<dbReference type="GO" id="GO:0055085">
    <property type="term" value="P:transmembrane transport"/>
    <property type="evidence" value="ECO:0007669"/>
    <property type="project" value="InterPro"/>
</dbReference>
<dbReference type="InterPro" id="IPR035906">
    <property type="entry name" value="MetI-like_sf"/>
</dbReference>
<dbReference type="InterPro" id="IPR025966">
    <property type="entry name" value="OppC_N"/>
</dbReference>
<feature type="transmembrane region" description="Helical" evidence="7">
    <location>
        <begin position="78"/>
        <end position="106"/>
    </location>
</feature>
<evidence type="ECO:0000256" key="2">
    <source>
        <dbReference type="ARBA" id="ARBA00022448"/>
    </source>
</evidence>
<keyword evidence="2 7" id="KW-0813">Transport</keyword>
<gene>
    <name evidence="9" type="ORF">DBPBNLAN_00013</name>
    <name evidence="10" type="ORF">FNHNGOKL_00012</name>
</gene>
<keyword evidence="5 7" id="KW-1133">Transmembrane helix</keyword>
<dbReference type="Pfam" id="PF00528">
    <property type="entry name" value="BPD_transp_1"/>
    <property type="match status" value="1"/>
</dbReference>
<accession>A0A7G9YP69</accession>
<evidence type="ECO:0000256" key="6">
    <source>
        <dbReference type="ARBA" id="ARBA00023136"/>
    </source>
</evidence>
<dbReference type="SUPFAM" id="SSF161098">
    <property type="entry name" value="MetI-like"/>
    <property type="match status" value="1"/>
</dbReference>
<dbReference type="Pfam" id="PF12911">
    <property type="entry name" value="OppC_N"/>
    <property type="match status" value="1"/>
</dbReference>
<dbReference type="AlphaFoldDB" id="A0A7G9YP69"/>
<protein>
    <recommendedName>
        <fullName evidence="8">ABC transmembrane type-1 domain-containing protein</fullName>
    </recommendedName>
</protein>
<evidence type="ECO:0000256" key="5">
    <source>
        <dbReference type="ARBA" id="ARBA00022989"/>
    </source>
</evidence>
<reference evidence="9" key="1">
    <citation type="submission" date="2020-06" db="EMBL/GenBank/DDBJ databases">
        <title>Unique genomic features of the anaerobic methanotrophic archaea.</title>
        <authorList>
            <person name="Chadwick G.L."/>
            <person name="Skennerton C.T."/>
            <person name="Laso-Perez R."/>
            <person name="Leu A.O."/>
            <person name="Speth D.R."/>
            <person name="Yu H."/>
            <person name="Morgan-Lang C."/>
            <person name="Hatzenpichler R."/>
            <person name="Goudeau D."/>
            <person name="Malmstrom R."/>
            <person name="Brazelton W.J."/>
            <person name="Woyke T."/>
            <person name="Hallam S.J."/>
            <person name="Tyson G.W."/>
            <person name="Wegener G."/>
            <person name="Boetius A."/>
            <person name="Orphan V."/>
        </authorList>
    </citation>
    <scope>NUCLEOTIDE SEQUENCE</scope>
</reference>
<feature type="transmembrane region" description="Helical" evidence="7">
    <location>
        <begin position="242"/>
        <end position="267"/>
    </location>
</feature>
<dbReference type="EMBL" id="MT631397">
    <property type="protein sequence ID" value="QNO49803.1"/>
    <property type="molecule type" value="Genomic_DNA"/>
</dbReference>
<feature type="transmembrane region" description="Helical" evidence="7">
    <location>
        <begin position="113"/>
        <end position="132"/>
    </location>
</feature>
<dbReference type="PANTHER" id="PTHR43386">
    <property type="entry name" value="OLIGOPEPTIDE TRANSPORT SYSTEM PERMEASE PROTEIN APPC"/>
    <property type="match status" value="1"/>
</dbReference>
<dbReference type="EMBL" id="MT631400">
    <property type="protein sequence ID" value="QNO49944.1"/>
    <property type="molecule type" value="Genomic_DNA"/>
</dbReference>
<name>A0A7G9YP69_9EURY</name>
<dbReference type="CDD" id="cd06261">
    <property type="entry name" value="TM_PBP2"/>
    <property type="match status" value="1"/>
</dbReference>
<comment type="similarity">
    <text evidence="7">Belongs to the binding-protein-dependent transport system permease family.</text>
</comment>
<keyword evidence="6 7" id="KW-0472">Membrane</keyword>
<evidence type="ECO:0000256" key="1">
    <source>
        <dbReference type="ARBA" id="ARBA00004651"/>
    </source>
</evidence>
<feature type="transmembrane region" description="Helical" evidence="7">
    <location>
        <begin position="138"/>
        <end position="156"/>
    </location>
</feature>
<evidence type="ECO:0000256" key="7">
    <source>
        <dbReference type="RuleBase" id="RU363032"/>
    </source>
</evidence>
<keyword evidence="4 7" id="KW-0812">Transmembrane</keyword>
<evidence type="ECO:0000313" key="9">
    <source>
        <dbReference type="EMBL" id="QNO49803.1"/>
    </source>
</evidence>
<evidence type="ECO:0000256" key="3">
    <source>
        <dbReference type="ARBA" id="ARBA00022475"/>
    </source>
</evidence>
<feature type="domain" description="ABC transmembrane type-1" evidence="8">
    <location>
        <begin position="74"/>
        <end position="264"/>
    </location>
</feature>
<dbReference type="GO" id="GO:0005886">
    <property type="term" value="C:plasma membrane"/>
    <property type="evidence" value="ECO:0007669"/>
    <property type="project" value="UniProtKB-SubCell"/>
</dbReference>
<dbReference type="PROSITE" id="PS50928">
    <property type="entry name" value="ABC_TM1"/>
    <property type="match status" value="1"/>
</dbReference>
<evidence type="ECO:0000259" key="8">
    <source>
        <dbReference type="PROSITE" id="PS50928"/>
    </source>
</evidence>
<dbReference type="InterPro" id="IPR000515">
    <property type="entry name" value="MetI-like"/>
</dbReference>
<sequence length="283" mass="31480">MHIKSLKEFKRNKIGVTGLAILLILFSSAILAPVIAPHDPWDYSFQYLQPPSKDHLLGTNDIGYDIFSELLWALRTSILFGVSVAAIACTIGLVVGVSAALIGGLYDIIVMRIADALLAIPSIMVLILIAAYFKPSTFVLIITLSLITWQTIARGIRAQTLSLKAKLHVKAAKNMGAPTSYIMQRHIMPELFPLYAMGFVTKTRIAVFMEAGLSFLGIFDPTTKSLGIMMSYAMRHLYLDIWYNWLLPPVLSLSMLIISLALISYAIEEIFDPRLKRYNVTQV</sequence>
<evidence type="ECO:0000256" key="4">
    <source>
        <dbReference type="ARBA" id="ARBA00022692"/>
    </source>
</evidence>
<evidence type="ECO:0000313" key="10">
    <source>
        <dbReference type="EMBL" id="QNO49944.1"/>
    </source>
</evidence>
<dbReference type="PANTHER" id="PTHR43386:SF1">
    <property type="entry name" value="D,D-DIPEPTIDE TRANSPORT SYSTEM PERMEASE PROTEIN DDPC-RELATED"/>
    <property type="match status" value="1"/>
</dbReference>
<dbReference type="Gene3D" id="1.10.3720.10">
    <property type="entry name" value="MetI-like"/>
    <property type="match status" value="1"/>
</dbReference>
<comment type="subcellular location">
    <subcellularLocation>
        <location evidence="1 7">Cell membrane</location>
        <topology evidence="1 7">Multi-pass membrane protein</topology>
    </subcellularLocation>
</comment>
<dbReference type="InterPro" id="IPR050366">
    <property type="entry name" value="BP-dependent_transpt_permease"/>
</dbReference>